<evidence type="ECO:0008006" key="4">
    <source>
        <dbReference type="Google" id="ProtNLM"/>
    </source>
</evidence>
<dbReference type="EMBL" id="VFPS01000007">
    <property type="protein sequence ID" value="TQM90601.1"/>
    <property type="molecule type" value="Genomic_DNA"/>
</dbReference>
<dbReference type="AlphaFoldDB" id="A0A543K695"/>
<feature type="region of interest" description="Disordered" evidence="1">
    <location>
        <begin position="55"/>
        <end position="102"/>
    </location>
</feature>
<sequence>MPAPPRHRVTPGEPGPAVYRGGMPHRLRPHARPTARACLAVGVVALAAALVTGCAGTPDPSQSEPTASSDASASAAATPTPGPSLAPFPMGPSTSTTALPADLPQGCRDLLDADVLAQLDGVPLNAEGMGGGIRSDSSRVCVWGEPGAAATWFVTVIGYSPDREARDALYELGNEGYTCYEPRGGIRCESTWESGTLPLQQGRTLFYRDGVIVDTQFSNLAPAGYTDSVIDALWPAATTP</sequence>
<feature type="compositionally biased region" description="Low complexity" evidence="1">
    <location>
        <begin position="65"/>
        <end position="79"/>
    </location>
</feature>
<accession>A0A543K695</accession>
<reference evidence="2 3" key="1">
    <citation type="submission" date="2019-06" db="EMBL/GenBank/DDBJ databases">
        <title>Sequencing the genomes of 1000 actinobacteria strains.</title>
        <authorList>
            <person name="Klenk H.-P."/>
        </authorList>
    </citation>
    <scope>NUCLEOTIDE SEQUENCE [LARGE SCALE GENOMIC DNA]</scope>
    <source>
        <strain evidence="2 3">DSM 20427</strain>
    </source>
</reference>
<organism evidence="2 3">
    <name type="scientific">Microbacterium lacticum</name>
    <dbReference type="NCBI Taxonomy" id="33885"/>
    <lineage>
        <taxon>Bacteria</taxon>
        <taxon>Bacillati</taxon>
        <taxon>Actinomycetota</taxon>
        <taxon>Actinomycetes</taxon>
        <taxon>Micrococcales</taxon>
        <taxon>Microbacteriaceae</taxon>
        <taxon>Microbacterium</taxon>
    </lineage>
</organism>
<comment type="caution">
    <text evidence="2">The sequence shown here is derived from an EMBL/GenBank/DDBJ whole genome shotgun (WGS) entry which is preliminary data.</text>
</comment>
<evidence type="ECO:0000313" key="3">
    <source>
        <dbReference type="Proteomes" id="UP000319804"/>
    </source>
</evidence>
<feature type="region of interest" description="Disordered" evidence="1">
    <location>
        <begin position="1"/>
        <end position="28"/>
    </location>
</feature>
<feature type="compositionally biased region" description="Pro residues" evidence="1">
    <location>
        <begin position="80"/>
        <end position="90"/>
    </location>
</feature>
<dbReference type="Proteomes" id="UP000319804">
    <property type="component" value="Unassembled WGS sequence"/>
</dbReference>
<name>A0A543K695_9MICO</name>
<proteinExistence type="predicted"/>
<evidence type="ECO:0000256" key="1">
    <source>
        <dbReference type="SAM" id="MobiDB-lite"/>
    </source>
</evidence>
<evidence type="ECO:0000313" key="2">
    <source>
        <dbReference type="EMBL" id="TQM90601.1"/>
    </source>
</evidence>
<protein>
    <recommendedName>
        <fullName evidence="4">DUF3558 domain-containing protein</fullName>
    </recommendedName>
</protein>
<keyword evidence="3" id="KW-1185">Reference proteome</keyword>
<gene>
    <name evidence="2" type="ORF">FHX68_2922</name>
</gene>